<evidence type="ECO:0000259" key="2">
    <source>
        <dbReference type="Pfam" id="PF18596"/>
    </source>
</evidence>
<feature type="region of interest" description="Disordered" evidence="1">
    <location>
        <begin position="244"/>
        <end position="303"/>
    </location>
</feature>
<protein>
    <recommendedName>
        <fullName evidence="2">Sld7 C-terminal domain-containing protein</fullName>
    </recommendedName>
</protein>
<feature type="region of interest" description="Disordered" evidence="1">
    <location>
        <begin position="184"/>
        <end position="205"/>
    </location>
</feature>
<dbReference type="InterPro" id="IPR041260">
    <property type="entry name" value="Sld7_C"/>
</dbReference>
<sequence length="462" mass="50853">MELWKGCISATNPSIMLEDVRLFSSHPKPESLGLSDKNFEFLAFVDPSRIPIHLIAGIALDVKTESQSTLEWFTSVFVDADGDSVDNINPWWESPTGQSDVGVLIRVEDAIQKVLPKIGPRITELLIYGTTTRPAEVDATTLTSQTSSSTYQPASNQLESVLNVKALPLSSDLLYPQSEIPALLKAPGDNQPPTPASPAFSVQQGQLATDEAQFLPPLFDDLDGTLPLVSAKRKRVDSLFEDAAERRKRSKAKGGESISQTMAKVEGSTPQPPSLPRAPSVGLKDSRESTPLSKADSTDSLPKAILGRQSLSRSFSAAAAYGDSSNYDEIRPFSRRKSLVDNKRSSLARTSFSAEDLSQQESFESKNKAALSRIVMAAMRIYGFQQRRKPEKREDSEPPFTNTHDVGTKSSYAEEQEEYKLVYHQTFKGASFALRKRMAASLLPQETMRDVVDRLLAIFCTE</sequence>
<dbReference type="GeneID" id="28894629"/>
<reference evidence="3 4" key="1">
    <citation type="journal article" date="2016" name="Fungal Biol.">
        <title>The genome of Xylona heveae provides a window into fungal endophytism.</title>
        <authorList>
            <person name="Gazis R."/>
            <person name="Kuo A."/>
            <person name="Riley R."/>
            <person name="LaButti K."/>
            <person name="Lipzen A."/>
            <person name="Lin J."/>
            <person name="Amirebrahimi M."/>
            <person name="Hesse C.N."/>
            <person name="Spatafora J.W."/>
            <person name="Henrissat B."/>
            <person name="Hainaut M."/>
            <person name="Grigoriev I.V."/>
            <person name="Hibbett D.S."/>
        </authorList>
    </citation>
    <scope>NUCLEOTIDE SEQUENCE [LARGE SCALE GENOMIC DNA]</scope>
    <source>
        <strain evidence="3 4">TC161</strain>
    </source>
</reference>
<keyword evidence="4" id="KW-1185">Reference proteome</keyword>
<dbReference type="Pfam" id="PF18596">
    <property type="entry name" value="Sld7_C"/>
    <property type="match status" value="1"/>
</dbReference>
<name>A0A165FU75_XYLHT</name>
<dbReference type="OrthoDB" id="4205424at2759"/>
<dbReference type="OMA" id="MTCIDEL"/>
<organism evidence="3 4">
    <name type="scientific">Xylona heveae (strain CBS 132557 / TC161)</name>
    <dbReference type="NCBI Taxonomy" id="1328760"/>
    <lineage>
        <taxon>Eukaryota</taxon>
        <taxon>Fungi</taxon>
        <taxon>Dikarya</taxon>
        <taxon>Ascomycota</taxon>
        <taxon>Pezizomycotina</taxon>
        <taxon>Xylonomycetes</taxon>
        <taxon>Xylonales</taxon>
        <taxon>Xylonaceae</taxon>
        <taxon>Xylona</taxon>
    </lineage>
</organism>
<dbReference type="AlphaFoldDB" id="A0A165FU75"/>
<dbReference type="RefSeq" id="XP_018186941.1">
    <property type="nucleotide sequence ID" value="XM_018329492.1"/>
</dbReference>
<feature type="region of interest" description="Disordered" evidence="1">
    <location>
        <begin position="386"/>
        <end position="407"/>
    </location>
</feature>
<evidence type="ECO:0000256" key="1">
    <source>
        <dbReference type="SAM" id="MobiDB-lite"/>
    </source>
</evidence>
<dbReference type="InParanoid" id="A0A165FU75"/>
<feature type="domain" description="Sld7 C-terminal" evidence="2">
    <location>
        <begin position="364"/>
        <end position="460"/>
    </location>
</feature>
<gene>
    <name evidence="3" type="ORF">L228DRAFT_171408</name>
</gene>
<evidence type="ECO:0000313" key="3">
    <source>
        <dbReference type="EMBL" id="KZF21386.1"/>
    </source>
</evidence>
<dbReference type="EMBL" id="KV407461">
    <property type="protein sequence ID" value="KZF21386.1"/>
    <property type="molecule type" value="Genomic_DNA"/>
</dbReference>
<dbReference type="Proteomes" id="UP000076632">
    <property type="component" value="Unassembled WGS sequence"/>
</dbReference>
<proteinExistence type="predicted"/>
<accession>A0A165FU75</accession>
<evidence type="ECO:0000313" key="4">
    <source>
        <dbReference type="Proteomes" id="UP000076632"/>
    </source>
</evidence>